<keyword evidence="2" id="KW-0238">DNA-binding</keyword>
<keyword evidence="3" id="KW-0804">Transcription</keyword>
<dbReference type="EMBL" id="RDOJ01000002">
    <property type="protein sequence ID" value="RLZ12262.1"/>
    <property type="molecule type" value="Genomic_DNA"/>
</dbReference>
<dbReference type="SUPFAM" id="SSF46689">
    <property type="entry name" value="Homeodomain-like"/>
    <property type="match status" value="1"/>
</dbReference>
<proteinExistence type="predicted"/>
<evidence type="ECO:0000256" key="3">
    <source>
        <dbReference type="ARBA" id="ARBA00023163"/>
    </source>
</evidence>
<feature type="domain" description="HTH araC/xylS-type" evidence="4">
    <location>
        <begin position="184"/>
        <end position="282"/>
    </location>
</feature>
<evidence type="ECO:0000256" key="2">
    <source>
        <dbReference type="ARBA" id="ARBA00023125"/>
    </source>
</evidence>
<keyword evidence="1" id="KW-0805">Transcription regulation</keyword>
<dbReference type="PANTHER" id="PTHR43280">
    <property type="entry name" value="ARAC-FAMILY TRANSCRIPTIONAL REGULATOR"/>
    <property type="match status" value="1"/>
</dbReference>
<dbReference type="GO" id="GO:0003700">
    <property type="term" value="F:DNA-binding transcription factor activity"/>
    <property type="evidence" value="ECO:0007669"/>
    <property type="project" value="InterPro"/>
</dbReference>
<reference evidence="5 6" key="1">
    <citation type="submission" date="2018-10" db="EMBL/GenBank/DDBJ databases">
        <authorList>
            <person name="Chen X."/>
        </authorList>
    </citation>
    <scope>NUCLEOTIDE SEQUENCE [LARGE SCALE GENOMIC DNA]</scope>
    <source>
        <strain evidence="5 6">YIM 102668</strain>
    </source>
</reference>
<protein>
    <submittedName>
        <fullName evidence="5">AraC family transcriptional regulator</fullName>
    </submittedName>
</protein>
<dbReference type="OrthoDB" id="2611870at2"/>
<gene>
    <name evidence="5" type="ORF">EAH69_01720</name>
</gene>
<dbReference type="Pfam" id="PF12833">
    <property type="entry name" value="HTH_18"/>
    <property type="match status" value="1"/>
</dbReference>
<dbReference type="AlphaFoldDB" id="A0A3L9MHF5"/>
<dbReference type="PROSITE" id="PS01124">
    <property type="entry name" value="HTH_ARAC_FAMILY_2"/>
    <property type="match status" value="1"/>
</dbReference>
<evidence type="ECO:0000313" key="6">
    <source>
        <dbReference type="Proteomes" id="UP000275348"/>
    </source>
</evidence>
<dbReference type="GO" id="GO:0043565">
    <property type="term" value="F:sequence-specific DNA binding"/>
    <property type="evidence" value="ECO:0007669"/>
    <property type="project" value="InterPro"/>
</dbReference>
<name>A0A3L9MHF5_9FLAO</name>
<dbReference type="PANTHER" id="PTHR43280:SF32">
    <property type="entry name" value="TRANSCRIPTIONAL REGULATORY PROTEIN"/>
    <property type="match status" value="1"/>
</dbReference>
<evidence type="ECO:0000256" key="1">
    <source>
        <dbReference type="ARBA" id="ARBA00023015"/>
    </source>
</evidence>
<organism evidence="5 6">
    <name type="scientific">Faecalibacter macacae</name>
    <dbReference type="NCBI Taxonomy" id="1859289"/>
    <lineage>
        <taxon>Bacteria</taxon>
        <taxon>Pseudomonadati</taxon>
        <taxon>Bacteroidota</taxon>
        <taxon>Flavobacteriia</taxon>
        <taxon>Flavobacteriales</taxon>
        <taxon>Weeksellaceae</taxon>
        <taxon>Faecalibacter</taxon>
    </lineage>
</organism>
<dbReference type="RefSeq" id="WP_121933475.1">
    <property type="nucleotide sequence ID" value="NZ_RDOJ01000002.1"/>
</dbReference>
<comment type="caution">
    <text evidence="5">The sequence shown here is derived from an EMBL/GenBank/DDBJ whole genome shotgun (WGS) entry which is preliminary data.</text>
</comment>
<dbReference type="InterPro" id="IPR018060">
    <property type="entry name" value="HTH_AraC"/>
</dbReference>
<dbReference type="Proteomes" id="UP000275348">
    <property type="component" value="Unassembled WGS sequence"/>
</dbReference>
<sequence>MNTFASLNLKIQNIKIINEKNIFEYIPMGHPIRPQNTAILFVKKGCVLLKEHVSVHSLESNSIIIIDTNRVYEVLEASDEIEILLLVYERSFLDKIALKLNKIKVYDSLKKQLKRIFNISSSEMDIIFTNLKLLDFYLQEKKDITYIKEIVEHLFMIVLYHIVSVVEENNEDVTEMTRNQQIVNDFILLVSDYYLQTKSVQFYADKLHITSRYLSSVVKLETNKTPNDFITEFILNEAKAQLSTTNKAVKVIARDLQFSDQYSFSHFFKKHLKLTPLQYRKQFKD</sequence>
<dbReference type="InterPro" id="IPR009057">
    <property type="entry name" value="Homeodomain-like_sf"/>
</dbReference>
<dbReference type="SMART" id="SM00342">
    <property type="entry name" value="HTH_ARAC"/>
    <property type="match status" value="1"/>
</dbReference>
<evidence type="ECO:0000313" key="5">
    <source>
        <dbReference type="EMBL" id="RLZ12262.1"/>
    </source>
</evidence>
<dbReference type="Gene3D" id="1.10.10.60">
    <property type="entry name" value="Homeodomain-like"/>
    <property type="match status" value="1"/>
</dbReference>
<accession>A0A3L9MHF5</accession>
<keyword evidence="6" id="KW-1185">Reference proteome</keyword>
<evidence type="ECO:0000259" key="4">
    <source>
        <dbReference type="PROSITE" id="PS01124"/>
    </source>
</evidence>